<reference evidence="1" key="1">
    <citation type="submission" date="2018-05" db="EMBL/GenBank/DDBJ databases">
        <authorList>
            <person name="Lanie J.A."/>
            <person name="Ng W.-L."/>
            <person name="Kazmierczak K.M."/>
            <person name="Andrzejewski T.M."/>
            <person name="Davidsen T.M."/>
            <person name="Wayne K.J."/>
            <person name="Tettelin H."/>
            <person name="Glass J.I."/>
            <person name="Rusch D."/>
            <person name="Podicherti R."/>
            <person name="Tsui H.-C.T."/>
            <person name="Winkler M.E."/>
        </authorList>
    </citation>
    <scope>NUCLEOTIDE SEQUENCE</scope>
</reference>
<evidence type="ECO:0000313" key="1">
    <source>
        <dbReference type="EMBL" id="SVC59381.1"/>
    </source>
</evidence>
<sequence>AARQRVNTGITFEGRTNRAGQGDIIINTTARQRNGAARQRRNRQITIGKTQRLDTGNRIHAKRVTGAHIGNRQRPIRRDRKGEVTLVAGKHNRIRPRTAFNVIVAGATGDRVGTGTTVYNIGTVSTEYGVIAFAAIYDVAAETAIYGVGAKVAIDNIGTVSTEYGVVAFAAIYGVVAETAIYDVAAEAAIYGIVAKVAIDNIGTVSTEQEIVTFAAVNVISAIGTLNRNRNTAHNLDIVRTARARQHKSVSILGYGDVPVVEAERLNFRNRIRIARRHIRDRHRQAVRGRFECVAGLIAGKYRNVAAGATRDRVGAGSTRNGVGTIPTIDRVGTGAAVYGVVAETAIYGVVAKVAIDNIGTVSTEQEVV</sequence>
<feature type="non-terminal residue" evidence="1">
    <location>
        <position position="369"/>
    </location>
</feature>
<feature type="non-terminal residue" evidence="1">
    <location>
        <position position="1"/>
    </location>
</feature>
<name>A0A382NII8_9ZZZZ</name>
<dbReference type="EMBL" id="UINC01099819">
    <property type="protein sequence ID" value="SVC59381.1"/>
    <property type="molecule type" value="Genomic_DNA"/>
</dbReference>
<protein>
    <submittedName>
        <fullName evidence="1">Uncharacterized protein</fullName>
    </submittedName>
</protein>
<accession>A0A382NII8</accession>
<proteinExistence type="predicted"/>
<dbReference type="AlphaFoldDB" id="A0A382NII8"/>
<gene>
    <name evidence="1" type="ORF">METZ01_LOCUS312235</name>
</gene>
<organism evidence="1">
    <name type="scientific">marine metagenome</name>
    <dbReference type="NCBI Taxonomy" id="408172"/>
    <lineage>
        <taxon>unclassified sequences</taxon>
        <taxon>metagenomes</taxon>
        <taxon>ecological metagenomes</taxon>
    </lineage>
</organism>